<gene>
    <name evidence="2" type="ORF">SAMN02910377_01839</name>
</gene>
<evidence type="ECO:0000259" key="1">
    <source>
        <dbReference type="Pfam" id="PF18931"/>
    </source>
</evidence>
<organism evidence="2 3">
    <name type="scientific">Pseudobutyrivibrio ruminis</name>
    <dbReference type="NCBI Taxonomy" id="46206"/>
    <lineage>
        <taxon>Bacteria</taxon>
        <taxon>Bacillati</taxon>
        <taxon>Bacillota</taxon>
        <taxon>Clostridia</taxon>
        <taxon>Lachnospirales</taxon>
        <taxon>Lachnospiraceae</taxon>
        <taxon>Pseudobutyrivibrio</taxon>
    </lineage>
</organism>
<sequence>MDKNLLDFLITAKKATYAGKGAETTSSRIKSHDLIYEDGDYMYYDTYLGTGKFAGEEALWIKDVPYWSMNYIGRVIGANFSGDFLKEALLLVPEEKPFRGPADYTKGDYTYHCDVDGSFDWFQGKEIISYKGNEIYECVFHGGLVE</sequence>
<keyword evidence="3" id="KW-1185">Reference proteome</keyword>
<dbReference type="AlphaFoldDB" id="A0A1H7JYK8"/>
<dbReference type="RefSeq" id="WP_074791250.1">
    <property type="nucleotide sequence ID" value="NZ_FNZX01000011.1"/>
</dbReference>
<proteinExistence type="predicted"/>
<protein>
    <recommendedName>
        <fullName evidence="1">DUF5680 domain-containing protein</fullName>
    </recommendedName>
</protein>
<dbReference type="Proteomes" id="UP000182321">
    <property type="component" value="Unassembled WGS sequence"/>
</dbReference>
<accession>A0A1H7JYK8</accession>
<reference evidence="3" key="1">
    <citation type="submission" date="2016-10" db="EMBL/GenBank/DDBJ databases">
        <authorList>
            <person name="Varghese N."/>
        </authorList>
    </citation>
    <scope>NUCLEOTIDE SEQUENCE [LARGE SCALE GENOMIC DNA]</scope>
    <source>
        <strain evidence="3">ACV-9</strain>
    </source>
</reference>
<dbReference type="EMBL" id="FNZX01000011">
    <property type="protein sequence ID" value="SEK79673.1"/>
    <property type="molecule type" value="Genomic_DNA"/>
</dbReference>
<feature type="domain" description="DUF5680" evidence="1">
    <location>
        <begin position="45"/>
        <end position="145"/>
    </location>
</feature>
<dbReference type="Pfam" id="PF18931">
    <property type="entry name" value="DUF5680"/>
    <property type="match status" value="1"/>
</dbReference>
<name>A0A1H7JYK8_9FIRM</name>
<dbReference type="InterPro" id="IPR043735">
    <property type="entry name" value="DUF5680"/>
</dbReference>
<evidence type="ECO:0000313" key="2">
    <source>
        <dbReference type="EMBL" id="SEK79673.1"/>
    </source>
</evidence>
<evidence type="ECO:0000313" key="3">
    <source>
        <dbReference type="Proteomes" id="UP000182321"/>
    </source>
</evidence>